<feature type="transmembrane region" description="Helical" evidence="1">
    <location>
        <begin position="26"/>
        <end position="47"/>
    </location>
</feature>
<sequence>METIILTFITIIAIYSAIKITSWYKYLGLSSVEAISLSILTSFFMVITVGKLVKEVLVGLHYLPA</sequence>
<dbReference type="EMBL" id="JABAIL010000002">
    <property type="protein sequence ID" value="NLR90781.1"/>
    <property type="molecule type" value="Genomic_DNA"/>
</dbReference>
<dbReference type="AlphaFoldDB" id="A0A7X8XUX9"/>
<dbReference type="RefSeq" id="WP_168881497.1">
    <property type="nucleotide sequence ID" value="NZ_JABAIL010000002.1"/>
</dbReference>
<name>A0A7X8XUX9_9BACT</name>
<reference evidence="2 3" key="1">
    <citation type="submission" date="2020-04" db="EMBL/GenBank/DDBJ databases">
        <title>Flammeovirga sp. SR4, a novel species isolated from seawater.</title>
        <authorList>
            <person name="Wang X."/>
        </authorList>
    </citation>
    <scope>NUCLEOTIDE SEQUENCE [LARGE SCALE GENOMIC DNA]</scope>
    <source>
        <strain evidence="2 3">SR4</strain>
    </source>
</reference>
<evidence type="ECO:0000313" key="3">
    <source>
        <dbReference type="Proteomes" id="UP000585050"/>
    </source>
</evidence>
<keyword evidence="1" id="KW-0472">Membrane</keyword>
<keyword evidence="1" id="KW-1133">Transmembrane helix</keyword>
<gene>
    <name evidence="2" type="ORF">HGP29_06170</name>
</gene>
<evidence type="ECO:0000256" key="1">
    <source>
        <dbReference type="SAM" id="Phobius"/>
    </source>
</evidence>
<accession>A0A7X8XUX9</accession>
<comment type="caution">
    <text evidence="2">The sequence shown here is derived from an EMBL/GenBank/DDBJ whole genome shotgun (WGS) entry which is preliminary data.</text>
</comment>
<dbReference type="Proteomes" id="UP000585050">
    <property type="component" value="Unassembled WGS sequence"/>
</dbReference>
<protein>
    <submittedName>
        <fullName evidence="2">Uncharacterized protein</fullName>
    </submittedName>
</protein>
<keyword evidence="1" id="KW-0812">Transmembrane</keyword>
<organism evidence="2 3">
    <name type="scientific">Flammeovirga agarivorans</name>
    <dbReference type="NCBI Taxonomy" id="2726742"/>
    <lineage>
        <taxon>Bacteria</taxon>
        <taxon>Pseudomonadati</taxon>
        <taxon>Bacteroidota</taxon>
        <taxon>Cytophagia</taxon>
        <taxon>Cytophagales</taxon>
        <taxon>Flammeovirgaceae</taxon>
        <taxon>Flammeovirga</taxon>
    </lineage>
</organism>
<evidence type="ECO:0000313" key="2">
    <source>
        <dbReference type="EMBL" id="NLR90781.1"/>
    </source>
</evidence>
<proteinExistence type="predicted"/>
<keyword evidence="3" id="KW-1185">Reference proteome</keyword>